<reference evidence="2" key="1">
    <citation type="submission" date="2015-05" db="EMBL/GenBank/DDBJ databases">
        <authorList>
            <person name="Goodhead I."/>
        </authorList>
    </citation>
    <scope>NUCLEOTIDE SEQUENCE [LARGE SCALE GENOMIC DNA]</scope>
    <source>
        <strain evidence="2">morsitans</strain>
        <plasmid evidence="2">psg3</plasmid>
    </source>
</reference>
<geneLocation type="plasmid" evidence="2">
    <name>psg3</name>
</geneLocation>
<evidence type="ECO:0000313" key="1">
    <source>
        <dbReference type="EMBL" id="CRL46949.1"/>
    </source>
</evidence>
<organism evidence="1 2">
    <name type="scientific">Sodalis glossinidius (strain morsitans)</name>
    <dbReference type="NCBI Taxonomy" id="343509"/>
    <lineage>
        <taxon>Bacteria</taxon>
        <taxon>Pseudomonadati</taxon>
        <taxon>Pseudomonadota</taxon>
        <taxon>Gammaproteobacteria</taxon>
        <taxon>Enterobacterales</taxon>
        <taxon>Bruguierivoracaceae</taxon>
        <taxon>Sodalis</taxon>
    </lineage>
</organism>
<evidence type="ECO:0000313" key="2">
    <source>
        <dbReference type="Proteomes" id="UP000245838"/>
    </source>
</evidence>
<name>A0A193QNZ3_SODGM</name>
<dbReference type="AlphaFoldDB" id="A0A193QNZ3"/>
<protein>
    <submittedName>
        <fullName evidence="1">Uncharacterized protein</fullName>
    </submittedName>
</protein>
<dbReference type="EMBL" id="LN854560">
    <property type="protein sequence ID" value="CRL46949.1"/>
    <property type="molecule type" value="Genomic_DNA"/>
</dbReference>
<gene>
    <name evidence="1" type="ORF">SGGMMB4_05921</name>
</gene>
<proteinExistence type="predicted"/>
<accession>A0A193QNZ3</accession>
<dbReference type="RefSeq" id="WP_166506946.1">
    <property type="nucleotide sequence ID" value="NZ_LN854560.1"/>
</dbReference>
<dbReference type="Proteomes" id="UP000245838">
    <property type="component" value="Plasmid psg3"/>
</dbReference>
<sequence length="97" mass="11350">MDVGYLAREIAQAALAEEVKRAEKKQVRVWHYEICNVSGNWHEDETSHKTDEEMFVVRNVQPVYFGEYTEPENSTTWINVSDCLPELDTPVFRLLVF</sequence>